<evidence type="ECO:0000256" key="6">
    <source>
        <dbReference type="ARBA" id="ARBA00049406"/>
    </source>
</evidence>
<name>A0A5C3QSZ2_9AGAR</name>
<protein>
    <recommendedName>
        <fullName evidence="3">L-serine ammonia-lyase</fullName>
        <ecNumber evidence="3">4.3.1.17</ecNumber>
    </recommendedName>
</protein>
<dbReference type="GO" id="GO:0006567">
    <property type="term" value="P:L-threonine catabolic process"/>
    <property type="evidence" value="ECO:0007669"/>
    <property type="project" value="TreeGrafter"/>
</dbReference>
<dbReference type="InterPro" id="IPR036052">
    <property type="entry name" value="TrpB-like_PALP_sf"/>
</dbReference>
<dbReference type="EC" id="4.3.1.17" evidence="3"/>
<dbReference type="GO" id="GO:0009097">
    <property type="term" value="P:isoleucine biosynthetic process"/>
    <property type="evidence" value="ECO:0007669"/>
    <property type="project" value="TreeGrafter"/>
</dbReference>
<evidence type="ECO:0000256" key="3">
    <source>
        <dbReference type="ARBA" id="ARBA00012093"/>
    </source>
</evidence>
<evidence type="ECO:0000259" key="7">
    <source>
        <dbReference type="Pfam" id="PF00291"/>
    </source>
</evidence>
<evidence type="ECO:0000256" key="5">
    <source>
        <dbReference type="ARBA" id="ARBA00023239"/>
    </source>
</evidence>
<evidence type="ECO:0000256" key="1">
    <source>
        <dbReference type="ARBA" id="ARBA00001933"/>
    </source>
</evidence>
<dbReference type="PANTHER" id="PTHR48078">
    <property type="entry name" value="THREONINE DEHYDRATASE, MITOCHONDRIAL-RELATED"/>
    <property type="match status" value="1"/>
</dbReference>
<organism evidence="8 9">
    <name type="scientific">Pterulicium gracile</name>
    <dbReference type="NCBI Taxonomy" id="1884261"/>
    <lineage>
        <taxon>Eukaryota</taxon>
        <taxon>Fungi</taxon>
        <taxon>Dikarya</taxon>
        <taxon>Basidiomycota</taxon>
        <taxon>Agaricomycotina</taxon>
        <taxon>Agaricomycetes</taxon>
        <taxon>Agaricomycetidae</taxon>
        <taxon>Agaricales</taxon>
        <taxon>Pleurotineae</taxon>
        <taxon>Pterulaceae</taxon>
        <taxon>Pterulicium</taxon>
    </lineage>
</organism>
<dbReference type="Gene3D" id="3.40.50.1100">
    <property type="match status" value="2"/>
</dbReference>
<dbReference type="OrthoDB" id="7773036at2759"/>
<dbReference type="AlphaFoldDB" id="A0A5C3QSZ2"/>
<dbReference type="STRING" id="1884261.A0A5C3QSZ2"/>
<evidence type="ECO:0000313" key="8">
    <source>
        <dbReference type="EMBL" id="TFL01494.1"/>
    </source>
</evidence>
<proteinExistence type="inferred from homology"/>
<dbReference type="GO" id="GO:0003941">
    <property type="term" value="F:L-serine ammonia-lyase activity"/>
    <property type="evidence" value="ECO:0007669"/>
    <property type="project" value="UniProtKB-EC"/>
</dbReference>
<dbReference type="Proteomes" id="UP000305067">
    <property type="component" value="Unassembled WGS sequence"/>
</dbReference>
<evidence type="ECO:0000256" key="2">
    <source>
        <dbReference type="ARBA" id="ARBA00010869"/>
    </source>
</evidence>
<keyword evidence="4" id="KW-0663">Pyridoxal phosphate</keyword>
<feature type="domain" description="Tryptophan synthase beta chain-like PALP" evidence="7">
    <location>
        <begin position="8"/>
        <end position="331"/>
    </location>
</feature>
<dbReference type="GO" id="GO:0004794">
    <property type="term" value="F:threonine deaminase activity"/>
    <property type="evidence" value="ECO:0007669"/>
    <property type="project" value="TreeGrafter"/>
</dbReference>
<dbReference type="PANTHER" id="PTHR48078:SF2">
    <property type="entry name" value="CATABOLIC L-SERINE_THREONINE DEHYDRATASE"/>
    <property type="match status" value="1"/>
</dbReference>
<keyword evidence="9" id="KW-1185">Reference proteome</keyword>
<dbReference type="GO" id="GO:0006565">
    <property type="term" value="P:L-serine catabolic process"/>
    <property type="evidence" value="ECO:0007669"/>
    <property type="project" value="TreeGrafter"/>
</dbReference>
<evidence type="ECO:0000256" key="4">
    <source>
        <dbReference type="ARBA" id="ARBA00022898"/>
    </source>
</evidence>
<dbReference type="Pfam" id="PF00291">
    <property type="entry name" value="PALP"/>
    <property type="match status" value="1"/>
</dbReference>
<accession>A0A5C3QSZ2</accession>
<comment type="catalytic activity">
    <reaction evidence="6">
        <text>L-serine = pyruvate + NH4(+)</text>
        <dbReference type="Rhea" id="RHEA:19169"/>
        <dbReference type="ChEBI" id="CHEBI:15361"/>
        <dbReference type="ChEBI" id="CHEBI:28938"/>
        <dbReference type="ChEBI" id="CHEBI:33384"/>
        <dbReference type="EC" id="4.3.1.17"/>
    </reaction>
</comment>
<keyword evidence="5" id="KW-0456">Lyase</keyword>
<comment type="cofactor">
    <cofactor evidence="1">
        <name>pyridoxal 5'-phosphate</name>
        <dbReference type="ChEBI" id="CHEBI:597326"/>
    </cofactor>
</comment>
<sequence>MSTDHLWQETPLILSHRLTRQDLGGPSIYLKLENLHPCYSFKYRGISHFMQHHVRERGQSVQFIIASGGNAGLAAACAAKALQVKCTIYLPEWVNESLLSVFAEEGAQVVVGGKIYADALQAAQQAVDSNADAVMVPAYDDKLVIEGHSSMVKEIFSQLDGKKPDAIVCSVGGAGLLGGVLSGCEQVGWDDVPVLAIETFGSNCFYHSVALNTSRDSWPSAELPPDFELATDAKTGLKLARQLRFSSAASGSLGASVPTGIAIERAQKRKGKVTCLSIPDAFAMQSLSRFADKHKMLVEMSCATAVAPAFKPSLLEELVPGAKSIVFIVCGGFKISLDEIAGYNTVVEKEMQVDVSHWEALCDGRAIRISKSE</sequence>
<reference evidence="8 9" key="1">
    <citation type="journal article" date="2019" name="Nat. Ecol. Evol.">
        <title>Megaphylogeny resolves global patterns of mushroom evolution.</title>
        <authorList>
            <person name="Varga T."/>
            <person name="Krizsan K."/>
            <person name="Foldi C."/>
            <person name="Dima B."/>
            <person name="Sanchez-Garcia M."/>
            <person name="Sanchez-Ramirez S."/>
            <person name="Szollosi G.J."/>
            <person name="Szarkandi J.G."/>
            <person name="Papp V."/>
            <person name="Albert L."/>
            <person name="Andreopoulos W."/>
            <person name="Angelini C."/>
            <person name="Antonin V."/>
            <person name="Barry K.W."/>
            <person name="Bougher N.L."/>
            <person name="Buchanan P."/>
            <person name="Buyck B."/>
            <person name="Bense V."/>
            <person name="Catcheside P."/>
            <person name="Chovatia M."/>
            <person name="Cooper J."/>
            <person name="Damon W."/>
            <person name="Desjardin D."/>
            <person name="Finy P."/>
            <person name="Geml J."/>
            <person name="Haridas S."/>
            <person name="Hughes K."/>
            <person name="Justo A."/>
            <person name="Karasinski D."/>
            <person name="Kautmanova I."/>
            <person name="Kiss B."/>
            <person name="Kocsube S."/>
            <person name="Kotiranta H."/>
            <person name="LaButti K.M."/>
            <person name="Lechner B.E."/>
            <person name="Liimatainen K."/>
            <person name="Lipzen A."/>
            <person name="Lukacs Z."/>
            <person name="Mihaltcheva S."/>
            <person name="Morgado L.N."/>
            <person name="Niskanen T."/>
            <person name="Noordeloos M.E."/>
            <person name="Ohm R.A."/>
            <person name="Ortiz-Santana B."/>
            <person name="Ovrebo C."/>
            <person name="Racz N."/>
            <person name="Riley R."/>
            <person name="Savchenko A."/>
            <person name="Shiryaev A."/>
            <person name="Soop K."/>
            <person name="Spirin V."/>
            <person name="Szebenyi C."/>
            <person name="Tomsovsky M."/>
            <person name="Tulloss R.E."/>
            <person name="Uehling J."/>
            <person name="Grigoriev I.V."/>
            <person name="Vagvolgyi C."/>
            <person name="Papp T."/>
            <person name="Martin F.M."/>
            <person name="Miettinen O."/>
            <person name="Hibbett D.S."/>
            <person name="Nagy L.G."/>
        </authorList>
    </citation>
    <scope>NUCLEOTIDE SEQUENCE [LARGE SCALE GENOMIC DNA]</scope>
    <source>
        <strain evidence="8 9">CBS 309.79</strain>
    </source>
</reference>
<dbReference type="InterPro" id="IPR050147">
    <property type="entry name" value="Ser/Thr_Dehydratase"/>
</dbReference>
<dbReference type="SUPFAM" id="SSF53686">
    <property type="entry name" value="Tryptophan synthase beta subunit-like PLP-dependent enzymes"/>
    <property type="match status" value="1"/>
</dbReference>
<dbReference type="InterPro" id="IPR001926">
    <property type="entry name" value="TrpB-like_PALP"/>
</dbReference>
<evidence type="ECO:0000313" key="9">
    <source>
        <dbReference type="Proteomes" id="UP000305067"/>
    </source>
</evidence>
<dbReference type="EMBL" id="ML178825">
    <property type="protein sequence ID" value="TFL01494.1"/>
    <property type="molecule type" value="Genomic_DNA"/>
</dbReference>
<gene>
    <name evidence="8" type="ORF">BDV98DRAFT_507569</name>
</gene>
<comment type="similarity">
    <text evidence="2">Belongs to the serine/threonine dehydratase family.</text>
</comment>